<evidence type="ECO:0000313" key="2">
    <source>
        <dbReference type="Proteomes" id="UP000887116"/>
    </source>
</evidence>
<dbReference type="AlphaFoldDB" id="A0A8X6KP16"/>
<protein>
    <submittedName>
        <fullName evidence="1">Uncharacterized protein</fullName>
    </submittedName>
</protein>
<accession>A0A8X6KP16</accession>
<evidence type="ECO:0000313" key="1">
    <source>
        <dbReference type="EMBL" id="GFQ81815.1"/>
    </source>
</evidence>
<gene>
    <name evidence="1" type="ORF">TNCT_668301</name>
</gene>
<dbReference type="EMBL" id="BMAO01032375">
    <property type="protein sequence ID" value="GFQ81815.1"/>
    <property type="molecule type" value="Genomic_DNA"/>
</dbReference>
<name>A0A8X6KP16_TRICU</name>
<proteinExistence type="predicted"/>
<organism evidence="1 2">
    <name type="scientific">Trichonephila clavata</name>
    <name type="common">Joro spider</name>
    <name type="synonym">Nephila clavata</name>
    <dbReference type="NCBI Taxonomy" id="2740835"/>
    <lineage>
        <taxon>Eukaryota</taxon>
        <taxon>Metazoa</taxon>
        <taxon>Ecdysozoa</taxon>
        <taxon>Arthropoda</taxon>
        <taxon>Chelicerata</taxon>
        <taxon>Arachnida</taxon>
        <taxon>Araneae</taxon>
        <taxon>Araneomorphae</taxon>
        <taxon>Entelegynae</taxon>
        <taxon>Araneoidea</taxon>
        <taxon>Nephilidae</taxon>
        <taxon>Trichonephila</taxon>
    </lineage>
</organism>
<keyword evidence="2" id="KW-1185">Reference proteome</keyword>
<sequence length="142" mass="16528">MSRSHCACRLFICGEYTVMKYQRNTADFVKKLCYVYFGLRIRDQDNVWTAHKVCDSFVEKFRLWYKGELQSLKFSISITAVGEKQKKGMEITITFVPVVFKVLIAKIKGSLTTLIMKLLFVWNHPVLGIASSQHFRDLDSIY</sequence>
<comment type="caution">
    <text evidence="1">The sequence shown here is derived from an EMBL/GenBank/DDBJ whole genome shotgun (WGS) entry which is preliminary data.</text>
</comment>
<reference evidence="1" key="1">
    <citation type="submission" date="2020-07" db="EMBL/GenBank/DDBJ databases">
        <title>Multicomponent nature underlies the extraordinary mechanical properties of spider dragline silk.</title>
        <authorList>
            <person name="Kono N."/>
            <person name="Nakamura H."/>
            <person name="Mori M."/>
            <person name="Yoshida Y."/>
            <person name="Ohtoshi R."/>
            <person name="Malay A.D."/>
            <person name="Moran D.A.P."/>
            <person name="Tomita M."/>
            <person name="Numata K."/>
            <person name="Arakawa K."/>
        </authorList>
    </citation>
    <scope>NUCLEOTIDE SEQUENCE</scope>
</reference>
<dbReference type="Proteomes" id="UP000887116">
    <property type="component" value="Unassembled WGS sequence"/>
</dbReference>